<dbReference type="EMBL" id="JAAAMV010000006">
    <property type="protein sequence ID" value="NBD24358.1"/>
    <property type="molecule type" value="Genomic_DNA"/>
</dbReference>
<dbReference type="SUPFAM" id="SSF51735">
    <property type="entry name" value="NAD(P)-binding Rossmann-fold domains"/>
    <property type="match status" value="1"/>
</dbReference>
<reference evidence="3 4" key="1">
    <citation type="submission" date="2020-01" db="EMBL/GenBank/DDBJ databases">
        <title>Paenibacillus soybeanensis sp. nov. isolated from the nodules of soybean (Glycine max(L.) Merr).</title>
        <authorList>
            <person name="Wang H."/>
        </authorList>
    </citation>
    <scope>NUCLEOTIDE SEQUENCE [LARGE SCALE GENOMIC DNA]</scope>
    <source>
        <strain evidence="3 4">T1</strain>
    </source>
</reference>
<comment type="caution">
    <text evidence="3">The sequence shown here is derived from an EMBL/GenBank/DDBJ whole genome shotgun (WGS) entry which is preliminary data.</text>
</comment>
<name>A0ABW9XNZ7_9BACL</name>
<dbReference type="Gene3D" id="3.40.50.720">
    <property type="entry name" value="NAD(P)-binding Rossmann-like Domain"/>
    <property type="match status" value="1"/>
</dbReference>
<sequence length="258" mass="26836">MGSNLFDLTGRTAVVIGAGSTLGSVMAEALIDHGAHAALVVRNPEKAEAKLAHLLASGRAAVFQADAVSKTDLLRVAGEINAWAPNGRSDILLHTAGTNSATPFFDITEAEWDTIMDVNAKSVMLACQVFGQAMIDAGRGGSIITISSVSSGPPLSRVFAYSASKHAVNSMTQYLAKEFAPHGIRVNGIVPGFFPAEQNRAILSPERVASIMGHTPMGRFGDPKELQGAVVWLASEAASGYVTGSLIRVDGGFGATTI</sequence>
<evidence type="ECO:0000256" key="1">
    <source>
        <dbReference type="ARBA" id="ARBA00006484"/>
    </source>
</evidence>
<gene>
    <name evidence="3" type="ORF">GT019_10805</name>
</gene>
<dbReference type="PANTHER" id="PTHR42760:SF115">
    <property type="entry name" value="3-OXOACYL-[ACYL-CARRIER-PROTEIN] REDUCTASE FABG"/>
    <property type="match status" value="1"/>
</dbReference>
<evidence type="ECO:0000313" key="4">
    <source>
        <dbReference type="Proteomes" id="UP000665561"/>
    </source>
</evidence>
<dbReference type="PRINTS" id="PR00081">
    <property type="entry name" value="GDHRDH"/>
</dbReference>
<evidence type="ECO:0000313" key="3">
    <source>
        <dbReference type="EMBL" id="NBD24358.1"/>
    </source>
</evidence>
<protein>
    <submittedName>
        <fullName evidence="3">SDR family oxidoreductase</fullName>
    </submittedName>
</protein>
<accession>A0ABW9XNZ7</accession>
<dbReference type="InterPro" id="IPR002347">
    <property type="entry name" value="SDR_fam"/>
</dbReference>
<dbReference type="PRINTS" id="PR00080">
    <property type="entry name" value="SDRFAMILY"/>
</dbReference>
<dbReference type="InterPro" id="IPR036291">
    <property type="entry name" value="NAD(P)-bd_dom_sf"/>
</dbReference>
<proteinExistence type="inferred from homology"/>
<keyword evidence="2" id="KW-0560">Oxidoreductase</keyword>
<keyword evidence="4" id="KW-1185">Reference proteome</keyword>
<comment type="similarity">
    <text evidence="1">Belongs to the short-chain dehydrogenases/reductases (SDR) family.</text>
</comment>
<dbReference type="Proteomes" id="UP000665561">
    <property type="component" value="Unassembled WGS sequence"/>
</dbReference>
<evidence type="ECO:0000256" key="2">
    <source>
        <dbReference type="ARBA" id="ARBA00023002"/>
    </source>
</evidence>
<dbReference type="RefSeq" id="WP_161743164.1">
    <property type="nucleotide sequence ID" value="NZ_JAAAMV010000006.1"/>
</dbReference>
<dbReference type="Pfam" id="PF13561">
    <property type="entry name" value="adh_short_C2"/>
    <property type="match status" value="1"/>
</dbReference>
<organism evidence="3 4">
    <name type="scientific">Paenibacillus glycinis</name>
    <dbReference type="NCBI Taxonomy" id="2697035"/>
    <lineage>
        <taxon>Bacteria</taxon>
        <taxon>Bacillati</taxon>
        <taxon>Bacillota</taxon>
        <taxon>Bacilli</taxon>
        <taxon>Bacillales</taxon>
        <taxon>Paenibacillaceae</taxon>
        <taxon>Paenibacillus</taxon>
    </lineage>
</organism>
<dbReference type="PANTHER" id="PTHR42760">
    <property type="entry name" value="SHORT-CHAIN DEHYDROGENASES/REDUCTASES FAMILY MEMBER"/>
    <property type="match status" value="1"/>
</dbReference>